<sequence length="764" mass="86858">MQRLELAEDRPELEAAIWAADKFCGVSHRFLAVICSKLEAMIMSPSISPDVRTQLIRILRHMYVDFTMLKKALSICMNMLNLDPPIEEDQLKVVLSTIASLSKHSFLNRTEHISLLISYASKDYGQDLMCQVLHDLILMQDAQAMLSSLDVLNLMKIGCEVLQSGSYFLKYTYGRCFLILLRKNEPAFQTIVGSSDPACHQQFKEFIGAIHNVLFSESNRLQISSMIQYIAMLNIILSTLRYCGNSVVDEQTMMDTEEKMYRYLNMATESLVMAPYTNHRKVTLSVGAENIPQDFEYMLGTMEAANDKNIDNPIVCIPLIRLILRLCMDTSAEATIMVVEDCFGKIKQFGGWNETEGKFTKNQSHLWDIAKIAGQCKNFEIMYEVLSGIAGEVETEASDCWVQAMIKLSRSEFLISSGIDKSSPDYGTARALLNKAIEDQVRFQTLMKAFSTMNEPRLFPCWYIQLRTEMLTLIKNTITIIVDSQEVHNNPQNVNSLYIRIERKIMSCAKDWLKLASRYQLLRKTIYNTDRQTAQLIDEFQIIALTFGYSLSSMKRSTMTFTHPALIPLFEDVSMMDEGMEVSKTARSLSIQVLRETDDWEKVPDMELAQRIDMSVEPSLEELQPITLGSDSVEVMVIKFEGIVQRNRCKGQIMKATKADIVCFTTSQQISNIGDQMQALMIYDNPVMALEDLGLSACLLHPPTSYQANIVNNYFSTMGLIHLPRSKKVAEDTGSKRPTSVVWVNVLVRLVDDLDRVWITGPRY</sequence>
<dbReference type="PANTHER" id="PTHR13322">
    <property type="entry name" value="C1ORF73 PROTEIN"/>
    <property type="match status" value="1"/>
</dbReference>
<comment type="caution">
    <text evidence="7">The sequence shown here is derived from an EMBL/GenBank/DDBJ whole genome shotgun (WGS) entry which is preliminary data.</text>
</comment>
<dbReference type="InterPro" id="IPR033060">
    <property type="entry name" value="INTS7"/>
</dbReference>
<dbReference type="Proteomes" id="UP000612746">
    <property type="component" value="Unassembled WGS sequence"/>
</dbReference>
<dbReference type="InterPro" id="IPR056517">
    <property type="entry name" value="INTS7_HB"/>
</dbReference>
<dbReference type="GO" id="GO:0034472">
    <property type="term" value="P:snRNA 3'-end processing"/>
    <property type="evidence" value="ECO:0007669"/>
    <property type="project" value="TreeGrafter"/>
</dbReference>
<dbReference type="GO" id="GO:0032039">
    <property type="term" value="C:integrator complex"/>
    <property type="evidence" value="ECO:0007669"/>
    <property type="project" value="InterPro"/>
</dbReference>
<protein>
    <submittedName>
        <fullName evidence="7">Uncharacterized protein</fullName>
    </submittedName>
</protein>
<dbReference type="GO" id="GO:0005737">
    <property type="term" value="C:cytoplasm"/>
    <property type="evidence" value="ECO:0007669"/>
    <property type="project" value="UniProtKB-SubCell"/>
</dbReference>
<feature type="domain" description="Integrator complex subunit 7 helical bundle" evidence="6">
    <location>
        <begin position="383"/>
        <end position="550"/>
    </location>
</feature>
<organism evidence="7 8">
    <name type="scientific">Umbelopsis vinacea</name>
    <dbReference type="NCBI Taxonomy" id="44442"/>
    <lineage>
        <taxon>Eukaryota</taxon>
        <taxon>Fungi</taxon>
        <taxon>Fungi incertae sedis</taxon>
        <taxon>Mucoromycota</taxon>
        <taxon>Mucoromycotina</taxon>
        <taxon>Umbelopsidomycetes</taxon>
        <taxon>Umbelopsidales</taxon>
        <taxon>Umbelopsidaceae</taxon>
        <taxon>Umbelopsis</taxon>
    </lineage>
</organism>
<gene>
    <name evidence="7" type="ORF">INT44_000174</name>
</gene>
<evidence type="ECO:0000313" key="8">
    <source>
        <dbReference type="Proteomes" id="UP000612746"/>
    </source>
</evidence>
<evidence type="ECO:0000256" key="3">
    <source>
        <dbReference type="ARBA" id="ARBA00022490"/>
    </source>
</evidence>
<dbReference type="AlphaFoldDB" id="A0A8H7PHT9"/>
<dbReference type="EMBL" id="JAEPRA010000017">
    <property type="protein sequence ID" value="KAG2174060.1"/>
    <property type="molecule type" value="Genomic_DNA"/>
</dbReference>
<proteinExistence type="predicted"/>
<name>A0A8H7PHT9_9FUNG</name>
<keyword evidence="3" id="KW-0963">Cytoplasm</keyword>
<accession>A0A8H7PHT9</accession>
<evidence type="ECO:0000256" key="2">
    <source>
        <dbReference type="ARBA" id="ARBA00004496"/>
    </source>
</evidence>
<dbReference type="OrthoDB" id="275783at2759"/>
<dbReference type="InterPro" id="IPR056516">
    <property type="entry name" value="INTS7_N"/>
</dbReference>
<feature type="non-terminal residue" evidence="7">
    <location>
        <position position="1"/>
    </location>
</feature>
<keyword evidence="8" id="KW-1185">Reference proteome</keyword>
<evidence type="ECO:0000259" key="6">
    <source>
        <dbReference type="Pfam" id="PF24437"/>
    </source>
</evidence>
<evidence type="ECO:0000256" key="4">
    <source>
        <dbReference type="ARBA" id="ARBA00023242"/>
    </source>
</evidence>
<dbReference type="PANTHER" id="PTHR13322:SF2">
    <property type="entry name" value="INTEGRATOR COMPLEX SUBUNIT 7"/>
    <property type="match status" value="1"/>
</dbReference>
<evidence type="ECO:0000259" key="5">
    <source>
        <dbReference type="Pfam" id="PF24436"/>
    </source>
</evidence>
<reference evidence="7" key="1">
    <citation type="submission" date="2020-12" db="EMBL/GenBank/DDBJ databases">
        <title>Metabolic potential, ecology and presence of endohyphal bacteria is reflected in genomic diversity of Mucoromycotina.</title>
        <authorList>
            <person name="Muszewska A."/>
            <person name="Okrasinska A."/>
            <person name="Steczkiewicz K."/>
            <person name="Drgas O."/>
            <person name="Orlowska M."/>
            <person name="Perlinska-Lenart U."/>
            <person name="Aleksandrzak-Piekarczyk T."/>
            <person name="Szatraj K."/>
            <person name="Zielenkiewicz U."/>
            <person name="Pilsyk S."/>
            <person name="Malc E."/>
            <person name="Mieczkowski P."/>
            <person name="Kruszewska J.S."/>
            <person name="Biernat P."/>
            <person name="Pawlowska J."/>
        </authorList>
    </citation>
    <scope>NUCLEOTIDE SEQUENCE</scope>
    <source>
        <strain evidence="7">WA0000051536</strain>
    </source>
</reference>
<comment type="subcellular location">
    <subcellularLocation>
        <location evidence="2">Cytoplasm</location>
    </subcellularLocation>
    <subcellularLocation>
        <location evidence="1">Nucleus</location>
    </subcellularLocation>
</comment>
<dbReference type="Pfam" id="PF24437">
    <property type="entry name" value="INTS7_HB"/>
    <property type="match status" value="1"/>
</dbReference>
<keyword evidence="4" id="KW-0539">Nucleus</keyword>
<feature type="domain" description="Integrator complex subunit 7 N-terminal" evidence="5">
    <location>
        <begin position="8"/>
        <end position="239"/>
    </location>
</feature>
<evidence type="ECO:0000313" key="7">
    <source>
        <dbReference type="EMBL" id="KAG2174060.1"/>
    </source>
</evidence>
<dbReference type="Pfam" id="PF24436">
    <property type="entry name" value="INTS7_N"/>
    <property type="match status" value="1"/>
</dbReference>
<evidence type="ECO:0000256" key="1">
    <source>
        <dbReference type="ARBA" id="ARBA00004123"/>
    </source>
</evidence>